<dbReference type="Gene3D" id="3.10.20.90">
    <property type="entry name" value="Phosphatidylinositol 3-kinase Catalytic Subunit, Chain A, domain 1"/>
    <property type="match status" value="1"/>
</dbReference>
<name>A0AAN9K6M9_CLITE</name>
<dbReference type="Proteomes" id="UP001359559">
    <property type="component" value="Unassembled WGS sequence"/>
</dbReference>
<keyword evidence="2" id="KW-0804">Transcription</keyword>
<evidence type="ECO:0000313" key="4">
    <source>
        <dbReference type="EMBL" id="KAK7310179.1"/>
    </source>
</evidence>
<dbReference type="InterPro" id="IPR003311">
    <property type="entry name" value="AUX_IAA"/>
</dbReference>
<dbReference type="SUPFAM" id="SSF54277">
    <property type="entry name" value="CAD &amp; PB1 domains"/>
    <property type="match status" value="1"/>
</dbReference>
<dbReference type="GO" id="GO:0005634">
    <property type="term" value="C:nucleus"/>
    <property type="evidence" value="ECO:0007669"/>
    <property type="project" value="UniProtKB-SubCell"/>
</dbReference>
<keyword evidence="2" id="KW-0805">Transcription regulation</keyword>
<keyword evidence="2" id="KW-0927">Auxin signaling pathway</keyword>
<comment type="subunit">
    <text evidence="2">Homodimers and heterodimers.</text>
</comment>
<dbReference type="AlphaFoldDB" id="A0AAN9K6M9"/>
<dbReference type="InterPro" id="IPR033389">
    <property type="entry name" value="AUX/IAA_dom"/>
</dbReference>
<sequence>MELKPSSMVEKVGAYQAKEITTTKIGLEKSYVVNESKPGLDGSANGNSSAPVTKTQVIGCPPIRSFGKNSLAFTSKNVDVVDGKMGSRVLFVKVSLDGAPYLRNVDLKNYSFYINMISGPCGSHGKLGKEMLSETKLRDLLHGLEYVLTYKDKDGDWMLLGDVLYE</sequence>
<dbReference type="EMBL" id="JAYKXN010000002">
    <property type="protein sequence ID" value="KAK7310179.1"/>
    <property type="molecule type" value="Genomic_DNA"/>
</dbReference>
<keyword evidence="5" id="KW-1185">Reference proteome</keyword>
<protein>
    <recommendedName>
        <fullName evidence="2">Auxin-induced protein</fullName>
    </recommendedName>
</protein>
<keyword evidence="2" id="KW-0678">Repressor</keyword>
<gene>
    <name evidence="4" type="ORF">RJT34_07516</name>
</gene>
<feature type="domain" description="AUX/IAA" evidence="3">
    <location>
        <begin position="40"/>
        <end position="163"/>
    </location>
</feature>
<comment type="function">
    <text evidence="1">Aux/IAA proteins are short-lived transcriptional factors that function as repressors of early auxin response genes at low auxin concentrations. Repression is thought to result from the interaction with auxin response factors (ARFs), proteins that bind to the auxin-responsive promoter element (AuxRE). Formation of heterodimers with ARF proteins may alter their ability to modulate early auxin response genes expression.</text>
</comment>
<evidence type="ECO:0000256" key="1">
    <source>
        <dbReference type="ARBA" id="ARBA00025283"/>
    </source>
</evidence>
<evidence type="ECO:0000256" key="2">
    <source>
        <dbReference type="RuleBase" id="RU004549"/>
    </source>
</evidence>
<organism evidence="4 5">
    <name type="scientific">Clitoria ternatea</name>
    <name type="common">Butterfly pea</name>
    <dbReference type="NCBI Taxonomy" id="43366"/>
    <lineage>
        <taxon>Eukaryota</taxon>
        <taxon>Viridiplantae</taxon>
        <taxon>Streptophyta</taxon>
        <taxon>Embryophyta</taxon>
        <taxon>Tracheophyta</taxon>
        <taxon>Spermatophyta</taxon>
        <taxon>Magnoliopsida</taxon>
        <taxon>eudicotyledons</taxon>
        <taxon>Gunneridae</taxon>
        <taxon>Pentapetalae</taxon>
        <taxon>rosids</taxon>
        <taxon>fabids</taxon>
        <taxon>Fabales</taxon>
        <taxon>Fabaceae</taxon>
        <taxon>Papilionoideae</taxon>
        <taxon>50 kb inversion clade</taxon>
        <taxon>NPAAA clade</taxon>
        <taxon>indigoferoid/millettioid clade</taxon>
        <taxon>Phaseoleae</taxon>
        <taxon>Clitoria</taxon>
    </lineage>
</organism>
<dbReference type="GO" id="GO:0006355">
    <property type="term" value="P:regulation of DNA-templated transcription"/>
    <property type="evidence" value="ECO:0007669"/>
    <property type="project" value="InterPro"/>
</dbReference>
<dbReference type="PANTHER" id="PTHR31734">
    <property type="entry name" value="AUXIN-RESPONSIVE PROTEIN IAA17"/>
    <property type="match status" value="1"/>
</dbReference>
<dbReference type="GO" id="GO:0009734">
    <property type="term" value="P:auxin-activated signaling pathway"/>
    <property type="evidence" value="ECO:0007669"/>
    <property type="project" value="UniProtKB-UniRule"/>
</dbReference>
<reference evidence="4 5" key="1">
    <citation type="submission" date="2024-01" db="EMBL/GenBank/DDBJ databases">
        <title>The genomes of 5 underutilized Papilionoideae crops provide insights into root nodulation and disease resistance.</title>
        <authorList>
            <person name="Yuan L."/>
        </authorList>
    </citation>
    <scope>NUCLEOTIDE SEQUENCE [LARGE SCALE GENOMIC DNA]</scope>
    <source>
        <strain evidence="4">LY-2023</strain>
        <tissue evidence="4">Leaf</tissue>
    </source>
</reference>
<proteinExistence type="inferred from homology"/>
<evidence type="ECO:0000259" key="3">
    <source>
        <dbReference type="Pfam" id="PF02309"/>
    </source>
</evidence>
<comment type="caution">
    <text evidence="4">The sequence shown here is derived from an EMBL/GenBank/DDBJ whole genome shotgun (WGS) entry which is preliminary data.</text>
</comment>
<comment type="similarity">
    <text evidence="2">Belongs to the Aux/IAA family.</text>
</comment>
<keyword evidence="2" id="KW-0539">Nucleus</keyword>
<dbReference type="Pfam" id="PF02309">
    <property type="entry name" value="AUX_IAA"/>
    <property type="match status" value="1"/>
</dbReference>
<evidence type="ECO:0000313" key="5">
    <source>
        <dbReference type="Proteomes" id="UP001359559"/>
    </source>
</evidence>
<comment type="subcellular location">
    <subcellularLocation>
        <location evidence="2">Nucleus</location>
    </subcellularLocation>
</comment>
<dbReference type="PANTHER" id="PTHR31734:SF104">
    <property type="entry name" value="AUXIN-INDUCED PROTEIN"/>
    <property type="match status" value="1"/>
</dbReference>
<accession>A0AAN9K6M9</accession>